<feature type="transmembrane region" description="Helical" evidence="5">
    <location>
        <begin position="305"/>
        <end position="325"/>
    </location>
</feature>
<evidence type="ECO:0000256" key="3">
    <source>
        <dbReference type="ARBA" id="ARBA00022989"/>
    </source>
</evidence>
<feature type="transmembrane region" description="Helical" evidence="5">
    <location>
        <begin position="179"/>
        <end position="199"/>
    </location>
</feature>
<dbReference type="AlphaFoldDB" id="A0A2S2C1D6"/>
<feature type="transmembrane region" description="Helical" evidence="5">
    <location>
        <begin position="398"/>
        <end position="423"/>
    </location>
</feature>
<evidence type="ECO:0000256" key="5">
    <source>
        <dbReference type="SAM" id="Phobius"/>
    </source>
</evidence>
<dbReference type="InterPro" id="IPR020846">
    <property type="entry name" value="MFS_dom"/>
</dbReference>
<dbReference type="GO" id="GO:0022857">
    <property type="term" value="F:transmembrane transporter activity"/>
    <property type="evidence" value="ECO:0007669"/>
    <property type="project" value="InterPro"/>
</dbReference>
<dbReference type="Gene3D" id="1.20.1250.20">
    <property type="entry name" value="MFS general substrate transporter like domains"/>
    <property type="match status" value="2"/>
</dbReference>
<keyword evidence="2 5" id="KW-0812">Transmembrane</keyword>
<keyword evidence="3 5" id="KW-1133">Transmembrane helix</keyword>
<evidence type="ECO:0000259" key="6">
    <source>
        <dbReference type="PROSITE" id="PS50850"/>
    </source>
</evidence>
<name>A0A2S2C1D6_9NOCA</name>
<dbReference type="InterPro" id="IPR011701">
    <property type="entry name" value="MFS"/>
</dbReference>
<feature type="transmembrane region" description="Helical" evidence="5">
    <location>
        <begin position="58"/>
        <end position="79"/>
    </location>
</feature>
<feature type="transmembrane region" description="Helical" evidence="5">
    <location>
        <begin position="331"/>
        <end position="353"/>
    </location>
</feature>
<dbReference type="SUPFAM" id="SSF103473">
    <property type="entry name" value="MFS general substrate transporter"/>
    <property type="match status" value="1"/>
</dbReference>
<evidence type="ECO:0000313" key="8">
    <source>
        <dbReference type="Proteomes" id="UP000245711"/>
    </source>
</evidence>
<dbReference type="Proteomes" id="UP000245711">
    <property type="component" value="Chromosome"/>
</dbReference>
<dbReference type="PROSITE" id="PS50850">
    <property type="entry name" value="MFS"/>
    <property type="match status" value="1"/>
</dbReference>
<evidence type="ECO:0000256" key="1">
    <source>
        <dbReference type="ARBA" id="ARBA00004651"/>
    </source>
</evidence>
<dbReference type="EMBL" id="CP021354">
    <property type="protein sequence ID" value="AWK74604.1"/>
    <property type="molecule type" value="Genomic_DNA"/>
</dbReference>
<proteinExistence type="predicted"/>
<feature type="domain" description="Major facilitator superfamily (MFS) profile" evidence="6">
    <location>
        <begin position="25"/>
        <end position="427"/>
    </location>
</feature>
<dbReference type="GO" id="GO:0005886">
    <property type="term" value="C:plasma membrane"/>
    <property type="evidence" value="ECO:0007669"/>
    <property type="project" value="UniProtKB-SubCell"/>
</dbReference>
<dbReference type="RefSeq" id="WP_109333689.1">
    <property type="nucleotide sequence ID" value="NZ_CP021354.1"/>
</dbReference>
<feature type="transmembrane region" description="Helical" evidence="5">
    <location>
        <begin position="91"/>
        <end position="114"/>
    </location>
</feature>
<protein>
    <submittedName>
        <fullName evidence="7">MFS transporter</fullName>
    </submittedName>
</protein>
<gene>
    <name evidence="7" type="ORF">CBI38_26685</name>
</gene>
<dbReference type="PANTHER" id="PTHR11662">
    <property type="entry name" value="SOLUTE CARRIER FAMILY 17"/>
    <property type="match status" value="1"/>
</dbReference>
<sequence length="441" mass="45798">MTHSTATLDAPVDIGSESRRRAWGLTALLVLLYVVNYADKAVLGIIAQPLAQELGLSSSQIGLVGSLFFLTFTVGGFFAGVLNRWMSLRWALVLLALAWSVAMLPLVVAASFVVLLGSRLLLGLAEGPSSALLHTGAYSWHAPAKRGLPSALLAGAASIAKIAVAPALAFVTVTFGWRYALIALSVIGVVWCAVWLTAWSEGPYIRSGKSATTDADGDAEEPAVPWSRIFTTRTFISGALLVMSVYALVAVVLTWLPSYFEVGLGYSRLQAGSMFAFPSIAGLILMLLTSVIGDRLLVRGSTSRIVRIIVPAVGVLICGAILLALPSIDTPALAVLVVSVGYGFAASVFPLLNSAISEICPPRQTAGTLGVFLAIMAVGGLVAPYATGLIVDAASSPAAGYATAFQALGLVAAVCAVLALILANPERDKKLVRGDSVGSTR</sequence>
<reference evidence="7 8" key="1">
    <citation type="submission" date="2017-05" db="EMBL/GenBank/DDBJ databases">
        <title>Isolation of Rhodococcus sp. S2-17 biodegrading of BP-3.</title>
        <authorList>
            <person name="Lee Y."/>
            <person name="Kim K.H."/>
            <person name="Chun B.H."/>
            <person name="Jung H.S."/>
            <person name="Jeon C.O."/>
        </authorList>
    </citation>
    <scope>NUCLEOTIDE SEQUENCE [LARGE SCALE GENOMIC DNA]</scope>
    <source>
        <strain evidence="7 8">S2-17</strain>
    </source>
</reference>
<feature type="transmembrane region" description="Helical" evidence="5">
    <location>
        <begin position="275"/>
        <end position="293"/>
    </location>
</feature>
<dbReference type="InterPro" id="IPR036259">
    <property type="entry name" value="MFS_trans_sf"/>
</dbReference>
<evidence type="ECO:0000256" key="4">
    <source>
        <dbReference type="ARBA" id="ARBA00023136"/>
    </source>
</evidence>
<accession>A0A2S2C1D6</accession>
<feature type="transmembrane region" description="Helical" evidence="5">
    <location>
        <begin position="365"/>
        <end position="386"/>
    </location>
</feature>
<dbReference type="PANTHER" id="PTHR11662:SF450">
    <property type="entry name" value="BLR1003 PROTEIN"/>
    <property type="match status" value="1"/>
</dbReference>
<dbReference type="KEGG" id="roz:CBI38_26685"/>
<keyword evidence="4 5" id="KW-0472">Membrane</keyword>
<comment type="subcellular location">
    <subcellularLocation>
        <location evidence="1">Cell membrane</location>
        <topology evidence="1">Multi-pass membrane protein</topology>
    </subcellularLocation>
</comment>
<evidence type="ECO:0000256" key="2">
    <source>
        <dbReference type="ARBA" id="ARBA00022692"/>
    </source>
</evidence>
<organism evidence="7 8">
    <name type="scientific">Rhodococcus oxybenzonivorans</name>
    <dbReference type="NCBI Taxonomy" id="1990687"/>
    <lineage>
        <taxon>Bacteria</taxon>
        <taxon>Bacillati</taxon>
        <taxon>Actinomycetota</taxon>
        <taxon>Actinomycetes</taxon>
        <taxon>Mycobacteriales</taxon>
        <taxon>Nocardiaceae</taxon>
        <taxon>Rhodococcus</taxon>
    </lineage>
</organism>
<dbReference type="OrthoDB" id="4474610at2"/>
<keyword evidence="8" id="KW-1185">Reference proteome</keyword>
<dbReference type="Pfam" id="PF07690">
    <property type="entry name" value="MFS_1"/>
    <property type="match status" value="1"/>
</dbReference>
<dbReference type="InterPro" id="IPR050382">
    <property type="entry name" value="MFS_Na/Anion_cotransporter"/>
</dbReference>
<evidence type="ECO:0000313" key="7">
    <source>
        <dbReference type="EMBL" id="AWK74604.1"/>
    </source>
</evidence>
<feature type="transmembrane region" description="Helical" evidence="5">
    <location>
        <begin position="235"/>
        <end position="255"/>
    </location>
</feature>